<feature type="chain" id="PRO_5041965114" evidence="1">
    <location>
        <begin position="27"/>
        <end position="56"/>
    </location>
</feature>
<comment type="caution">
    <text evidence="2">The sequence shown here is derived from an EMBL/GenBank/DDBJ whole genome shotgun (WGS) entry which is preliminary data.</text>
</comment>
<proteinExistence type="predicted"/>
<organism evidence="2 3">
    <name type="scientific">Wocania arenilitoris</name>
    <dbReference type="NCBI Taxonomy" id="2044858"/>
    <lineage>
        <taxon>Bacteria</taxon>
        <taxon>Pseudomonadati</taxon>
        <taxon>Bacteroidota</taxon>
        <taxon>Flavobacteriia</taxon>
        <taxon>Flavobacteriales</taxon>
        <taxon>Flavobacteriaceae</taxon>
        <taxon>Wocania</taxon>
    </lineage>
</organism>
<dbReference type="Proteomes" id="UP001199795">
    <property type="component" value="Unassembled WGS sequence"/>
</dbReference>
<dbReference type="PROSITE" id="PS51257">
    <property type="entry name" value="PROKAR_LIPOPROTEIN"/>
    <property type="match status" value="1"/>
</dbReference>
<reference evidence="2" key="1">
    <citation type="submission" date="2022-01" db="EMBL/GenBank/DDBJ databases">
        <title>Draft genome sequence of Sabulilitoribacter arenilitoris KCTC 52401.</title>
        <authorList>
            <person name="Oh J.-S."/>
        </authorList>
    </citation>
    <scope>NUCLEOTIDE SEQUENCE</scope>
    <source>
        <strain evidence="2">HMF6543</strain>
    </source>
</reference>
<name>A0AAE3EM55_9FLAO</name>
<dbReference type="AlphaFoldDB" id="A0AAE3EM55"/>
<keyword evidence="1" id="KW-0732">Signal</keyword>
<sequence>MKYTNLLRAKLLKFNLLLTASFLVLSCSKNSDDIVVVIDNDKAARVVGYLPAYSFF</sequence>
<dbReference type="EMBL" id="JAKKDU010000005">
    <property type="protein sequence ID" value="MCF7567913.1"/>
    <property type="molecule type" value="Genomic_DNA"/>
</dbReference>
<evidence type="ECO:0000313" key="2">
    <source>
        <dbReference type="EMBL" id="MCF7567913.1"/>
    </source>
</evidence>
<keyword evidence="3" id="KW-1185">Reference proteome</keyword>
<protein>
    <submittedName>
        <fullName evidence="2">Uncharacterized protein</fullName>
    </submittedName>
</protein>
<feature type="signal peptide" evidence="1">
    <location>
        <begin position="1"/>
        <end position="26"/>
    </location>
</feature>
<dbReference type="RefSeq" id="WP_237239262.1">
    <property type="nucleotide sequence ID" value="NZ_JAKKDU010000005.1"/>
</dbReference>
<evidence type="ECO:0000256" key="1">
    <source>
        <dbReference type="SAM" id="SignalP"/>
    </source>
</evidence>
<gene>
    <name evidence="2" type="ORF">L3X37_05975</name>
</gene>
<evidence type="ECO:0000313" key="3">
    <source>
        <dbReference type="Proteomes" id="UP001199795"/>
    </source>
</evidence>
<accession>A0AAE3EM55</accession>